<keyword evidence="3" id="KW-1185">Reference proteome</keyword>
<gene>
    <name evidence="2" type="ORF">GCM10011574_09210</name>
</gene>
<reference evidence="2" key="2">
    <citation type="submission" date="2020-09" db="EMBL/GenBank/DDBJ databases">
        <authorList>
            <person name="Sun Q."/>
            <person name="Zhou Y."/>
        </authorList>
    </citation>
    <scope>NUCLEOTIDE SEQUENCE</scope>
    <source>
        <strain evidence="2">CGMCC 4.7138</strain>
    </source>
</reference>
<comment type="caution">
    <text evidence="2">The sequence shown here is derived from an EMBL/GenBank/DDBJ whole genome shotgun (WGS) entry which is preliminary data.</text>
</comment>
<feature type="region of interest" description="Disordered" evidence="1">
    <location>
        <begin position="1"/>
        <end position="26"/>
    </location>
</feature>
<reference evidence="2" key="1">
    <citation type="journal article" date="2014" name="Int. J. Syst. Evol. Microbiol.">
        <title>Complete genome sequence of Corynebacterium casei LMG S-19264T (=DSM 44701T), isolated from a smear-ripened cheese.</title>
        <authorList>
            <consortium name="US DOE Joint Genome Institute (JGI-PGF)"/>
            <person name="Walter F."/>
            <person name="Albersmeier A."/>
            <person name="Kalinowski J."/>
            <person name="Ruckert C."/>
        </authorList>
    </citation>
    <scope>NUCLEOTIDE SEQUENCE</scope>
    <source>
        <strain evidence="2">CGMCC 4.7138</strain>
    </source>
</reference>
<dbReference type="AlphaFoldDB" id="A0A8H9GUY7"/>
<protein>
    <submittedName>
        <fullName evidence="2">Uncharacterized protein</fullName>
    </submittedName>
</protein>
<accession>A0A8H9GUY7</accession>
<evidence type="ECO:0000313" key="3">
    <source>
        <dbReference type="Proteomes" id="UP000653480"/>
    </source>
</evidence>
<sequence>MAAHRGQRATWSPGGRKDTNFPSADHPAIALTRPATIRVASAPVRGQDLVAPSPNPGGLAVSAADM</sequence>
<dbReference type="EMBL" id="BMMN01000001">
    <property type="protein sequence ID" value="GGO01457.1"/>
    <property type="molecule type" value="Genomic_DNA"/>
</dbReference>
<organism evidence="2 3">
    <name type="scientific">Microbispora bryophytorum</name>
    <dbReference type="NCBI Taxonomy" id="1460882"/>
    <lineage>
        <taxon>Bacteria</taxon>
        <taxon>Bacillati</taxon>
        <taxon>Actinomycetota</taxon>
        <taxon>Actinomycetes</taxon>
        <taxon>Streptosporangiales</taxon>
        <taxon>Streptosporangiaceae</taxon>
        <taxon>Microbispora</taxon>
    </lineage>
</organism>
<dbReference type="Proteomes" id="UP000653480">
    <property type="component" value="Unassembled WGS sequence"/>
</dbReference>
<name>A0A8H9GUY7_9ACTN</name>
<evidence type="ECO:0000256" key="1">
    <source>
        <dbReference type="SAM" id="MobiDB-lite"/>
    </source>
</evidence>
<proteinExistence type="predicted"/>
<evidence type="ECO:0000313" key="2">
    <source>
        <dbReference type="EMBL" id="GGO01457.1"/>
    </source>
</evidence>